<evidence type="ECO:0000313" key="8">
    <source>
        <dbReference type="EMBL" id="VTQ82247.1"/>
    </source>
</evidence>
<dbReference type="InterPro" id="IPR027022">
    <property type="entry name" value="ABC_permease_BceB-typ"/>
</dbReference>
<dbReference type="InterPro" id="IPR003838">
    <property type="entry name" value="ABC3_permease_C"/>
</dbReference>
<evidence type="ECO:0000256" key="2">
    <source>
        <dbReference type="ARBA" id="ARBA00022475"/>
    </source>
</evidence>
<gene>
    <name evidence="8" type="ORF">NCTC503_00143</name>
</gene>
<dbReference type="PIRSF" id="PIRSF018968">
    <property type="entry name" value="ABC_permease_BceB"/>
    <property type="match status" value="1"/>
</dbReference>
<evidence type="ECO:0000313" key="9">
    <source>
        <dbReference type="Proteomes" id="UP000308489"/>
    </source>
</evidence>
<dbReference type="Pfam" id="PF02687">
    <property type="entry name" value="FtsX"/>
    <property type="match status" value="1"/>
</dbReference>
<feature type="transmembrane region" description="Helical" evidence="6">
    <location>
        <begin position="58"/>
        <end position="76"/>
    </location>
</feature>
<keyword evidence="9" id="KW-1185">Reference proteome</keyword>
<feature type="transmembrane region" description="Helical" evidence="6">
    <location>
        <begin position="154"/>
        <end position="176"/>
    </location>
</feature>
<accession>A0A4V6KBG9</accession>
<feature type="transmembrane region" description="Helical" evidence="6">
    <location>
        <begin position="604"/>
        <end position="626"/>
    </location>
</feature>
<feature type="transmembrane region" description="Helical" evidence="6">
    <location>
        <begin position="285"/>
        <end position="306"/>
    </location>
</feature>
<feature type="transmembrane region" description="Helical" evidence="6">
    <location>
        <begin position="104"/>
        <end position="134"/>
    </location>
</feature>
<dbReference type="InterPro" id="IPR052536">
    <property type="entry name" value="ABC-4_Integral_Memb_Prot"/>
</dbReference>
<name>A0A4V6KBG9_HATHI</name>
<keyword evidence="3 6" id="KW-0812">Transmembrane</keyword>
<feature type="transmembrane region" description="Helical" evidence="6">
    <location>
        <begin position="18"/>
        <end position="38"/>
    </location>
</feature>
<evidence type="ECO:0000259" key="7">
    <source>
        <dbReference type="Pfam" id="PF02687"/>
    </source>
</evidence>
<evidence type="ECO:0000256" key="1">
    <source>
        <dbReference type="ARBA" id="ARBA00004651"/>
    </source>
</evidence>
<keyword evidence="5 6" id="KW-0472">Membrane</keyword>
<protein>
    <submittedName>
        <fullName evidence="8">Peptide ABC transporter permease</fullName>
    </submittedName>
</protein>
<keyword evidence="4 6" id="KW-1133">Transmembrane helix</keyword>
<organism evidence="8 9">
    <name type="scientific">Hathewaya histolytica</name>
    <name type="common">Clostridium histolyticum</name>
    <dbReference type="NCBI Taxonomy" id="1498"/>
    <lineage>
        <taxon>Bacteria</taxon>
        <taxon>Bacillati</taxon>
        <taxon>Bacillota</taxon>
        <taxon>Clostridia</taxon>
        <taxon>Eubacteriales</taxon>
        <taxon>Clostridiaceae</taxon>
        <taxon>Hathewaya</taxon>
    </lineage>
</organism>
<keyword evidence="6" id="KW-0813">Transport</keyword>
<dbReference type="EMBL" id="LR590481">
    <property type="protein sequence ID" value="VTQ82247.1"/>
    <property type="molecule type" value="Genomic_DNA"/>
</dbReference>
<dbReference type="AlphaFoldDB" id="A0A4V6KBG9"/>
<evidence type="ECO:0000256" key="4">
    <source>
        <dbReference type="ARBA" id="ARBA00022989"/>
    </source>
</evidence>
<comment type="subcellular location">
    <subcellularLocation>
        <location evidence="1 6">Cell membrane</location>
        <topology evidence="1 6">Multi-pass membrane protein</topology>
    </subcellularLocation>
</comment>
<dbReference type="RefSeq" id="WP_171011937.1">
    <property type="nucleotide sequence ID" value="NZ_CBCRUQ010000011.1"/>
</dbReference>
<evidence type="ECO:0000256" key="3">
    <source>
        <dbReference type="ARBA" id="ARBA00022692"/>
    </source>
</evidence>
<evidence type="ECO:0000256" key="5">
    <source>
        <dbReference type="ARBA" id="ARBA00023136"/>
    </source>
</evidence>
<proteinExistence type="inferred from homology"/>
<feature type="transmembrane region" description="Helical" evidence="6">
    <location>
        <begin position="229"/>
        <end position="252"/>
    </location>
</feature>
<sequence length="639" mass="72729">MPLFNIAKKNVKKNMSNYFLYMLSMIFAVFIYFIFKSIEYNKQVADIMGSMTKLSTGFKASALIIMMFSTVFIWYSNNFFIKKRKKEIGLYSLLGIEKKSIGRLLFYETLLIGLVSIVIGIFIGAILSKIFIVLLLKVTGFTVPIKFGIEVRAITNTFITFIIIFLLVSIQGRRIIYKYDLIDLFKAESKGEKEPKVSIIKTIISVGLIVFGYINYFSSIKSANFEFTIFLTTVTVILGTYMLFDSFILYMIKRSKKNRRKYFSGLNMISTSQLLYRIKGNSKTLATIAILSATTLTAMGVSVSYYKNFKGDFSKSYPFSYATRLDDTKLLSKMENVIENSREGNLKNKLQFNFIEAKLNDEYESEILVISESKYKERAKALNEKEIITLGFNNEAILFTRFGEDGKKKSKIVKGVRFGARDEKFNVKSINKGSFANTIIVGDVLVVKDGVYNKYLSSNNTSKVTAFNLVNNKNLDNLDKNLKTLIKIFDGGKYSKEPSVLTLSSYHENYKQNLIMVGTILFIGVFIGLVFLACTGSIIFFKQLSEAEEEVGRYKILRNIGVNKEEIKFSVKKQIGFVFLVPLIIGSMHSLCAIYLIAHMLEQNIASIMVINLIPYTTIYAIYYVLTYKGYYKTVVGKS</sequence>
<reference evidence="8 9" key="1">
    <citation type="submission" date="2019-05" db="EMBL/GenBank/DDBJ databases">
        <authorList>
            <consortium name="Pathogen Informatics"/>
        </authorList>
    </citation>
    <scope>NUCLEOTIDE SEQUENCE [LARGE SCALE GENOMIC DNA]</scope>
    <source>
        <strain evidence="8 9">NCTC503</strain>
    </source>
</reference>
<feature type="transmembrane region" description="Helical" evidence="6">
    <location>
        <begin position="514"/>
        <end position="541"/>
    </location>
</feature>
<feature type="domain" description="ABC3 transporter permease C-terminal" evidence="7">
    <location>
        <begin position="62"/>
        <end position="176"/>
    </location>
</feature>
<feature type="transmembrane region" description="Helical" evidence="6">
    <location>
        <begin position="577"/>
        <end position="598"/>
    </location>
</feature>
<dbReference type="PANTHER" id="PTHR46795">
    <property type="entry name" value="ABC TRANSPORTER PERMEASE-RELATED-RELATED"/>
    <property type="match status" value="1"/>
</dbReference>
<dbReference type="GO" id="GO:0055085">
    <property type="term" value="P:transmembrane transport"/>
    <property type="evidence" value="ECO:0007669"/>
    <property type="project" value="UniProtKB-UniRule"/>
</dbReference>
<dbReference type="Proteomes" id="UP000308489">
    <property type="component" value="Chromosome 1"/>
</dbReference>
<comment type="similarity">
    <text evidence="6">Belongs to the ABC-4 integral membrane protein family.</text>
</comment>
<dbReference type="KEGG" id="hhw:NCTC503_00143"/>
<dbReference type="GO" id="GO:0005886">
    <property type="term" value="C:plasma membrane"/>
    <property type="evidence" value="ECO:0007669"/>
    <property type="project" value="UniProtKB-SubCell"/>
</dbReference>
<keyword evidence="2 6" id="KW-1003">Cell membrane</keyword>
<evidence type="ECO:0000256" key="6">
    <source>
        <dbReference type="PIRNR" id="PIRNR018968"/>
    </source>
</evidence>
<feature type="transmembrane region" description="Helical" evidence="6">
    <location>
        <begin position="197"/>
        <end position="217"/>
    </location>
</feature>
<dbReference type="PANTHER" id="PTHR46795:SF3">
    <property type="entry name" value="ABC TRANSPORTER PERMEASE"/>
    <property type="match status" value="1"/>
</dbReference>